<dbReference type="GO" id="GO:0042777">
    <property type="term" value="P:proton motive force-driven plasma membrane ATP synthesis"/>
    <property type="evidence" value="ECO:0007669"/>
    <property type="project" value="UniProtKB-UniRule"/>
</dbReference>
<evidence type="ECO:0000256" key="10">
    <source>
        <dbReference type="ARBA" id="ARBA00023196"/>
    </source>
</evidence>
<evidence type="ECO:0000256" key="7">
    <source>
        <dbReference type="ARBA" id="ARBA00022781"/>
    </source>
</evidence>
<evidence type="ECO:0000313" key="13">
    <source>
        <dbReference type="EMBL" id="VFP79475.1"/>
    </source>
</evidence>
<dbReference type="RefSeq" id="WP_157993281.1">
    <property type="nucleotide sequence ID" value="NZ_LR217703.1"/>
</dbReference>
<evidence type="ECO:0000256" key="12">
    <source>
        <dbReference type="HAMAP-Rule" id="MF_00815"/>
    </source>
</evidence>
<dbReference type="SUPFAM" id="SSF52943">
    <property type="entry name" value="ATP synthase (F1-ATPase), gamma subunit"/>
    <property type="match status" value="1"/>
</dbReference>
<evidence type="ECO:0000256" key="11">
    <source>
        <dbReference type="ARBA" id="ARBA00023310"/>
    </source>
</evidence>
<dbReference type="NCBIfam" id="TIGR01146">
    <property type="entry name" value="ATPsyn_F1gamma"/>
    <property type="match status" value="1"/>
</dbReference>
<dbReference type="PROSITE" id="PS00153">
    <property type="entry name" value="ATPASE_GAMMA"/>
    <property type="match status" value="1"/>
</dbReference>
<evidence type="ECO:0000256" key="4">
    <source>
        <dbReference type="ARBA" id="ARBA00011648"/>
    </source>
</evidence>
<evidence type="ECO:0000313" key="14">
    <source>
        <dbReference type="Proteomes" id="UP000294412"/>
    </source>
</evidence>
<keyword evidence="7 12" id="KW-0375">Hydrogen ion transport</keyword>
<comment type="subcellular location">
    <subcellularLocation>
        <location evidence="12">Cell membrane</location>
        <topology evidence="12">Peripheral membrane protein</topology>
    </subcellularLocation>
    <subcellularLocation>
        <location evidence="2">Membrane</location>
        <topology evidence="2">Peripheral membrane protein</topology>
    </subcellularLocation>
</comment>
<keyword evidence="9 12" id="KW-0472">Membrane</keyword>
<dbReference type="PANTHER" id="PTHR11693">
    <property type="entry name" value="ATP SYNTHASE GAMMA CHAIN"/>
    <property type="match status" value="1"/>
</dbReference>
<keyword evidence="5 12" id="KW-0813">Transport</keyword>
<comment type="similarity">
    <text evidence="3 12">Belongs to the ATPase gamma chain family.</text>
</comment>
<dbReference type="GO" id="GO:0005886">
    <property type="term" value="C:plasma membrane"/>
    <property type="evidence" value="ECO:0007669"/>
    <property type="project" value="UniProtKB-SubCell"/>
</dbReference>
<dbReference type="Gene3D" id="3.40.1380.10">
    <property type="match status" value="1"/>
</dbReference>
<protein>
    <recommendedName>
        <fullName evidence="12">ATP synthase gamma chain</fullName>
    </recommendedName>
    <alternativeName>
        <fullName evidence="12">ATP synthase F1 sector gamma subunit</fullName>
    </alternativeName>
    <alternativeName>
        <fullName evidence="12">F-ATPase gamma subunit</fullName>
    </alternativeName>
</protein>
<dbReference type="GO" id="GO:0046933">
    <property type="term" value="F:proton-transporting ATP synthase activity, rotational mechanism"/>
    <property type="evidence" value="ECO:0007669"/>
    <property type="project" value="UniProtKB-UniRule"/>
</dbReference>
<organism evidence="13 14">
    <name type="scientific">Candidatus Erwinia haradaeae</name>
    <dbReference type="NCBI Taxonomy" id="1922217"/>
    <lineage>
        <taxon>Bacteria</taxon>
        <taxon>Pseudomonadati</taxon>
        <taxon>Pseudomonadota</taxon>
        <taxon>Gammaproteobacteria</taxon>
        <taxon>Enterobacterales</taxon>
        <taxon>Erwiniaceae</taxon>
        <taxon>Erwinia</taxon>
    </lineage>
</organism>
<dbReference type="PRINTS" id="PR00126">
    <property type="entry name" value="ATPASEGAMMA"/>
</dbReference>
<dbReference type="EMBL" id="LR217703">
    <property type="protein sequence ID" value="VFP79475.1"/>
    <property type="molecule type" value="Genomic_DNA"/>
</dbReference>
<evidence type="ECO:0000256" key="1">
    <source>
        <dbReference type="ARBA" id="ARBA00003456"/>
    </source>
</evidence>
<dbReference type="Gene3D" id="1.10.287.80">
    <property type="entry name" value="ATP synthase, gamma subunit, helix hairpin domain"/>
    <property type="match status" value="2"/>
</dbReference>
<evidence type="ECO:0000256" key="9">
    <source>
        <dbReference type="ARBA" id="ARBA00023136"/>
    </source>
</evidence>
<name>A0A451D1I6_9GAMM</name>
<dbReference type="InterPro" id="IPR035968">
    <property type="entry name" value="ATP_synth_F1_ATPase_gsu"/>
</dbReference>
<dbReference type="AlphaFoldDB" id="A0A451D1I6"/>
<comment type="subunit">
    <text evidence="4 12">F-type ATPases have 2 components, CF(1) - the catalytic core - and CF(0) - the membrane proton channel. CF(1) has five subunits: alpha(3), beta(3), gamma(1), delta(1), epsilon(1). CF(0) has three main subunits: a, b and c.</text>
</comment>
<dbReference type="InterPro" id="IPR000131">
    <property type="entry name" value="ATP_synth_F1_gsu"/>
</dbReference>
<dbReference type="HAMAP" id="MF_00815">
    <property type="entry name" value="ATP_synth_gamma_bact"/>
    <property type="match status" value="1"/>
</dbReference>
<dbReference type="InterPro" id="IPR023632">
    <property type="entry name" value="ATP_synth_F1_gsu_CS"/>
</dbReference>
<dbReference type="Proteomes" id="UP000294412">
    <property type="component" value="Chromosome"/>
</dbReference>
<keyword evidence="6 12" id="KW-1003">Cell membrane</keyword>
<sequence>MSNEKGIRNKILCIQNTQKITKAMEMVSAAKLRKSHELATKSQPYLAAICQVINHMTLGNLEYKHQYFNVRNITRIGYLIISTNRGLCGSLNTHLFKKILQHMKTWSDKKISIDLSVIGSQGISYFQSIGGNIIAQAQNIGEKPSLSDIIGPIQVMLQEYDKKNLSTLYIASNKFINTISQSPYIFKILPILPEPHTIKPDQRNYWDYIYEPDPKKLLDTILKRYIESQVYQSVIENLACEQAARMMAMKLATDNSGDLITELQLECNKIRQGTITKELTEIVAGASAV</sequence>
<dbReference type="GO" id="GO:0005524">
    <property type="term" value="F:ATP binding"/>
    <property type="evidence" value="ECO:0007669"/>
    <property type="project" value="UniProtKB-UniRule"/>
</dbReference>
<dbReference type="Pfam" id="PF00231">
    <property type="entry name" value="ATP-synt"/>
    <property type="match status" value="1"/>
</dbReference>
<keyword evidence="11 12" id="KW-0066">ATP synthesis</keyword>
<proteinExistence type="inferred from homology"/>
<evidence type="ECO:0000256" key="6">
    <source>
        <dbReference type="ARBA" id="ARBA00022475"/>
    </source>
</evidence>
<dbReference type="CDD" id="cd12151">
    <property type="entry name" value="F1-ATPase_gamma"/>
    <property type="match status" value="1"/>
</dbReference>
<dbReference type="OrthoDB" id="9812769at2"/>
<gene>
    <name evidence="12 13" type="primary">atpG</name>
    <name evidence="13" type="ORF">ERCICUMA2628_024</name>
</gene>
<evidence type="ECO:0000256" key="3">
    <source>
        <dbReference type="ARBA" id="ARBA00007681"/>
    </source>
</evidence>
<dbReference type="PANTHER" id="PTHR11693:SF22">
    <property type="entry name" value="ATP SYNTHASE SUBUNIT GAMMA, MITOCHONDRIAL"/>
    <property type="match status" value="1"/>
</dbReference>
<comment type="function">
    <text evidence="1 12">Produces ATP from ADP in the presence of a proton gradient across the membrane. The gamma chain is believed to be important in regulating ATPase activity and the flow of protons through the CF(0) complex.</text>
</comment>
<dbReference type="NCBIfam" id="NF004144">
    <property type="entry name" value="PRK05621.1-1"/>
    <property type="match status" value="1"/>
</dbReference>
<evidence type="ECO:0000256" key="8">
    <source>
        <dbReference type="ARBA" id="ARBA00023065"/>
    </source>
</evidence>
<accession>A0A451D1I6</accession>
<evidence type="ECO:0000256" key="5">
    <source>
        <dbReference type="ARBA" id="ARBA00022448"/>
    </source>
</evidence>
<evidence type="ECO:0000256" key="2">
    <source>
        <dbReference type="ARBA" id="ARBA00004170"/>
    </source>
</evidence>
<dbReference type="GO" id="GO:0045259">
    <property type="term" value="C:proton-transporting ATP synthase complex"/>
    <property type="evidence" value="ECO:0007669"/>
    <property type="project" value="UniProtKB-KW"/>
</dbReference>
<reference evidence="13 14" key="1">
    <citation type="submission" date="2019-02" db="EMBL/GenBank/DDBJ databases">
        <authorList>
            <person name="Manzano-Marin A."/>
            <person name="Manzano-Marin A."/>
        </authorList>
    </citation>
    <scope>NUCLEOTIDE SEQUENCE [LARGE SCALE GENOMIC DNA]</scope>
    <source>
        <strain evidence="13 14">ErCicuneomaculata</strain>
    </source>
</reference>
<dbReference type="FunFam" id="1.10.287.80:FF:000005">
    <property type="entry name" value="ATP synthase gamma chain"/>
    <property type="match status" value="1"/>
</dbReference>
<keyword evidence="8 12" id="KW-0406">Ion transport</keyword>
<keyword evidence="10 12" id="KW-0139">CF(1)</keyword>